<sequence>MDLTELLGRFGSSRSNSKPNYLLSRSPSTITVAVIRSCSELYHNLARESKRIGPFAVLCPKFSCISVITENVCSNGGGTPEGLAVVGRNH</sequence>
<evidence type="ECO:0000313" key="1">
    <source>
        <dbReference type="EMBL" id="KAF3498721.1"/>
    </source>
</evidence>
<keyword evidence="2" id="KW-1185">Reference proteome</keyword>
<dbReference type="Proteomes" id="UP000266723">
    <property type="component" value="Unassembled WGS sequence"/>
</dbReference>
<dbReference type="EMBL" id="QGKV02002055">
    <property type="protein sequence ID" value="KAF3498721.1"/>
    <property type="molecule type" value="Genomic_DNA"/>
</dbReference>
<reference evidence="1 2" key="1">
    <citation type="journal article" date="2020" name="BMC Genomics">
        <title>Intraspecific diversification of the crop wild relative Brassica cretica Lam. using demographic model selection.</title>
        <authorList>
            <person name="Kioukis A."/>
            <person name="Michalopoulou V.A."/>
            <person name="Briers L."/>
            <person name="Pirintsos S."/>
            <person name="Studholme D.J."/>
            <person name="Pavlidis P."/>
            <person name="Sarris P.F."/>
        </authorList>
    </citation>
    <scope>NUCLEOTIDE SEQUENCE [LARGE SCALE GENOMIC DNA]</scope>
    <source>
        <strain evidence="2">cv. PFS-1207/04</strain>
    </source>
</reference>
<proteinExistence type="predicted"/>
<name>A0ABQ7AMG6_BRACR</name>
<evidence type="ECO:0000313" key="2">
    <source>
        <dbReference type="Proteomes" id="UP000266723"/>
    </source>
</evidence>
<gene>
    <name evidence="1" type="ORF">DY000_02056959</name>
</gene>
<protein>
    <submittedName>
        <fullName evidence="1">Uncharacterized protein</fullName>
    </submittedName>
</protein>
<accession>A0ABQ7AMG6</accession>
<comment type="caution">
    <text evidence="1">The sequence shown here is derived from an EMBL/GenBank/DDBJ whole genome shotgun (WGS) entry which is preliminary data.</text>
</comment>
<organism evidence="1 2">
    <name type="scientific">Brassica cretica</name>
    <name type="common">Mustard</name>
    <dbReference type="NCBI Taxonomy" id="69181"/>
    <lineage>
        <taxon>Eukaryota</taxon>
        <taxon>Viridiplantae</taxon>
        <taxon>Streptophyta</taxon>
        <taxon>Embryophyta</taxon>
        <taxon>Tracheophyta</taxon>
        <taxon>Spermatophyta</taxon>
        <taxon>Magnoliopsida</taxon>
        <taxon>eudicotyledons</taxon>
        <taxon>Gunneridae</taxon>
        <taxon>Pentapetalae</taxon>
        <taxon>rosids</taxon>
        <taxon>malvids</taxon>
        <taxon>Brassicales</taxon>
        <taxon>Brassicaceae</taxon>
        <taxon>Brassiceae</taxon>
        <taxon>Brassica</taxon>
    </lineage>
</organism>